<gene>
    <name evidence="11" type="ORF">HGRIS_011321</name>
</gene>
<dbReference type="SMART" id="SM00947">
    <property type="entry name" value="Pro_CA"/>
    <property type="match status" value="1"/>
</dbReference>
<feature type="compositionally biased region" description="Basic residues" evidence="9">
    <location>
        <begin position="286"/>
        <end position="304"/>
    </location>
</feature>
<evidence type="ECO:0000256" key="4">
    <source>
        <dbReference type="ARBA" id="ARBA00022723"/>
    </source>
</evidence>
<keyword evidence="6 8" id="KW-0456">Lyase</keyword>
<feature type="region of interest" description="Disordered" evidence="9">
    <location>
        <begin position="266"/>
        <end position="304"/>
    </location>
</feature>
<comment type="cofactor">
    <cofactor evidence="1">
        <name>Zn(2+)</name>
        <dbReference type="ChEBI" id="CHEBI:29105"/>
    </cofactor>
</comment>
<dbReference type="InterPro" id="IPR001765">
    <property type="entry name" value="Carbonic_anhydrase"/>
</dbReference>
<dbReference type="EMBL" id="JASNQZ010000002">
    <property type="protein sequence ID" value="KAL0959618.1"/>
    <property type="molecule type" value="Genomic_DNA"/>
</dbReference>
<keyword evidence="5 8" id="KW-0862">Zinc</keyword>
<evidence type="ECO:0000256" key="5">
    <source>
        <dbReference type="ARBA" id="ARBA00022833"/>
    </source>
</evidence>
<dbReference type="Pfam" id="PF00484">
    <property type="entry name" value="Pro_CA"/>
    <property type="match status" value="1"/>
</dbReference>
<evidence type="ECO:0000256" key="1">
    <source>
        <dbReference type="ARBA" id="ARBA00001947"/>
    </source>
</evidence>
<dbReference type="Proteomes" id="UP001556367">
    <property type="component" value="Unassembled WGS sequence"/>
</dbReference>
<reference evidence="12" key="1">
    <citation type="submission" date="2024-06" db="EMBL/GenBank/DDBJ databases">
        <title>Multi-omics analyses provide insights into the biosynthesis of the anticancer antibiotic pleurotin in Hohenbuehelia grisea.</title>
        <authorList>
            <person name="Weaver J.A."/>
            <person name="Alberti F."/>
        </authorList>
    </citation>
    <scope>NUCLEOTIDE SEQUENCE [LARGE SCALE GENOMIC DNA]</scope>
    <source>
        <strain evidence="12">T-177</strain>
    </source>
</reference>
<evidence type="ECO:0000256" key="10">
    <source>
        <dbReference type="SAM" id="SignalP"/>
    </source>
</evidence>
<dbReference type="PANTHER" id="PTHR11002:SF76">
    <property type="entry name" value="CARBONIC ANHYDRASE"/>
    <property type="match status" value="1"/>
</dbReference>
<feature type="chain" id="PRO_5046306626" description="Carbonic anhydrase" evidence="10">
    <location>
        <begin position="19"/>
        <end position="304"/>
    </location>
</feature>
<evidence type="ECO:0000256" key="2">
    <source>
        <dbReference type="ARBA" id="ARBA00006217"/>
    </source>
</evidence>
<keyword evidence="10" id="KW-0732">Signal</keyword>
<keyword evidence="12" id="KW-1185">Reference proteome</keyword>
<comment type="similarity">
    <text evidence="2 8">Belongs to the beta-class carbonic anhydrase family.</text>
</comment>
<comment type="function">
    <text evidence="8">Reversible hydration of carbon dioxide.</text>
</comment>
<evidence type="ECO:0000256" key="3">
    <source>
        <dbReference type="ARBA" id="ARBA00012925"/>
    </source>
</evidence>
<organism evidence="11 12">
    <name type="scientific">Hohenbuehelia grisea</name>
    <dbReference type="NCBI Taxonomy" id="104357"/>
    <lineage>
        <taxon>Eukaryota</taxon>
        <taxon>Fungi</taxon>
        <taxon>Dikarya</taxon>
        <taxon>Basidiomycota</taxon>
        <taxon>Agaricomycotina</taxon>
        <taxon>Agaricomycetes</taxon>
        <taxon>Agaricomycetidae</taxon>
        <taxon>Agaricales</taxon>
        <taxon>Pleurotineae</taxon>
        <taxon>Pleurotaceae</taxon>
        <taxon>Hohenbuehelia</taxon>
    </lineage>
</organism>
<evidence type="ECO:0000313" key="11">
    <source>
        <dbReference type="EMBL" id="KAL0959618.1"/>
    </source>
</evidence>
<sequence>MVAIRSFVLLAVLTTGLAHPLTEAKRRTAPELEALLRGNQKFRSRIAVSGKPDFLHDLAAHGQHPPFMFLGCSDSRVDEDSIFSTSLGTMFTERNIANQFHHEDANTHSVLSYAVAKLGVKHILVTGHYGCGGVAAAIETPPKPPLSGADEAIQKWIAPIREIFQTSTRKEIVELRERNKGHDEVHEPKADDPGFRALVEENVKASVQEIVNDGIIGDYFKLLEKEGHNNRTAIHGDIFVHGLVYDIDNGEVRDLKVSVGPPGKEVLTTPFPPVGTKTQAIQAPKRGSRSSKKKSSAHSRKAEH</sequence>
<accession>A0ABR3JWG8</accession>
<comment type="catalytic activity">
    <reaction evidence="7 8">
        <text>hydrogencarbonate + H(+) = CO2 + H2O</text>
        <dbReference type="Rhea" id="RHEA:10748"/>
        <dbReference type="ChEBI" id="CHEBI:15377"/>
        <dbReference type="ChEBI" id="CHEBI:15378"/>
        <dbReference type="ChEBI" id="CHEBI:16526"/>
        <dbReference type="ChEBI" id="CHEBI:17544"/>
        <dbReference type="EC" id="4.2.1.1"/>
    </reaction>
</comment>
<evidence type="ECO:0000256" key="6">
    <source>
        <dbReference type="ARBA" id="ARBA00023239"/>
    </source>
</evidence>
<feature type="signal peptide" evidence="10">
    <location>
        <begin position="1"/>
        <end position="18"/>
    </location>
</feature>
<proteinExistence type="inferred from homology"/>
<evidence type="ECO:0000256" key="8">
    <source>
        <dbReference type="RuleBase" id="RU003956"/>
    </source>
</evidence>
<evidence type="ECO:0000256" key="9">
    <source>
        <dbReference type="SAM" id="MobiDB-lite"/>
    </source>
</evidence>
<comment type="caution">
    <text evidence="11">The sequence shown here is derived from an EMBL/GenBank/DDBJ whole genome shotgun (WGS) entry which is preliminary data.</text>
</comment>
<evidence type="ECO:0000256" key="7">
    <source>
        <dbReference type="ARBA" id="ARBA00048348"/>
    </source>
</evidence>
<evidence type="ECO:0000313" key="12">
    <source>
        <dbReference type="Proteomes" id="UP001556367"/>
    </source>
</evidence>
<keyword evidence="4" id="KW-0479">Metal-binding</keyword>
<name>A0ABR3JWG8_9AGAR</name>
<dbReference type="EC" id="4.2.1.1" evidence="3 8"/>
<dbReference type="Gene3D" id="3.40.1050.10">
    <property type="entry name" value="Carbonic anhydrase"/>
    <property type="match status" value="1"/>
</dbReference>
<protein>
    <recommendedName>
        <fullName evidence="3 8">Carbonic anhydrase</fullName>
        <ecNumber evidence="3 8">4.2.1.1</ecNumber>
    </recommendedName>
    <alternativeName>
        <fullName evidence="8">Carbonate dehydratase</fullName>
    </alternativeName>
</protein>
<dbReference type="SUPFAM" id="SSF53056">
    <property type="entry name" value="beta-carbonic anhydrase, cab"/>
    <property type="match status" value="1"/>
</dbReference>
<dbReference type="InterPro" id="IPR036874">
    <property type="entry name" value="Carbonic_anhydrase_sf"/>
</dbReference>
<dbReference type="PANTHER" id="PTHR11002">
    <property type="entry name" value="CARBONIC ANHYDRASE"/>
    <property type="match status" value="1"/>
</dbReference>